<dbReference type="GO" id="GO:0016020">
    <property type="term" value="C:membrane"/>
    <property type="evidence" value="ECO:0007669"/>
    <property type="project" value="TreeGrafter"/>
</dbReference>
<reference evidence="4 5" key="1">
    <citation type="submission" date="2011-02" db="EMBL/GenBank/DDBJ databases">
        <title>The Genome Sequence of Sphaeroforma arctica JP610.</title>
        <authorList>
            <consortium name="The Broad Institute Genome Sequencing Platform"/>
            <person name="Russ C."/>
            <person name="Cuomo C."/>
            <person name="Young S.K."/>
            <person name="Zeng Q."/>
            <person name="Gargeya S."/>
            <person name="Alvarado L."/>
            <person name="Berlin A."/>
            <person name="Chapman S.B."/>
            <person name="Chen Z."/>
            <person name="Freedman E."/>
            <person name="Gellesch M."/>
            <person name="Goldberg J."/>
            <person name="Griggs A."/>
            <person name="Gujja S."/>
            <person name="Heilman E."/>
            <person name="Heiman D."/>
            <person name="Howarth C."/>
            <person name="Mehta T."/>
            <person name="Neiman D."/>
            <person name="Pearson M."/>
            <person name="Roberts A."/>
            <person name="Saif S."/>
            <person name="Shea T."/>
            <person name="Shenoy N."/>
            <person name="Sisk P."/>
            <person name="Stolte C."/>
            <person name="Sykes S."/>
            <person name="White J."/>
            <person name="Yandava C."/>
            <person name="Burger G."/>
            <person name="Gray M.W."/>
            <person name="Holland P.W.H."/>
            <person name="King N."/>
            <person name="Lang F.B.F."/>
            <person name="Roger A.J."/>
            <person name="Ruiz-Trillo I."/>
            <person name="Haas B."/>
            <person name="Nusbaum C."/>
            <person name="Birren B."/>
        </authorList>
    </citation>
    <scope>NUCLEOTIDE SEQUENCE [LARGE SCALE GENOMIC DNA]</scope>
    <source>
        <strain evidence="4 5">JP610</strain>
    </source>
</reference>
<feature type="non-terminal residue" evidence="4">
    <location>
        <position position="1"/>
    </location>
</feature>
<dbReference type="GeneID" id="25908583"/>
<evidence type="ECO:0008006" key="6">
    <source>
        <dbReference type="Google" id="ProtNLM"/>
    </source>
</evidence>
<evidence type="ECO:0000256" key="2">
    <source>
        <dbReference type="ARBA" id="ARBA00022801"/>
    </source>
</evidence>
<sequence>AYAWVTVNYLKKNIGKPAAQTSGVLDLGGGSTQIAFAATDEEGNHYMLNYVM</sequence>
<evidence type="ECO:0000256" key="3">
    <source>
        <dbReference type="PIRSR" id="PIRSR600407-2"/>
    </source>
</evidence>
<dbReference type="InterPro" id="IPR000407">
    <property type="entry name" value="GDA1_CD39_NTPase"/>
</dbReference>
<dbReference type="Proteomes" id="UP000054560">
    <property type="component" value="Unassembled WGS sequence"/>
</dbReference>
<evidence type="ECO:0000256" key="1">
    <source>
        <dbReference type="ARBA" id="ARBA00009283"/>
    </source>
</evidence>
<dbReference type="STRING" id="667725.A0A0L0FS37"/>
<keyword evidence="3" id="KW-0067">ATP-binding</keyword>
<accession>A0A0L0FS37</accession>
<dbReference type="GO" id="GO:0017110">
    <property type="term" value="F:nucleoside diphosphate phosphatase activity"/>
    <property type="evidence" value="ECO:0007669"/>
    <property type="project" value="TreeGrafter"/>
</dbReference>
<dbReference type="OrthoDB" id="6372431at2759"/>
<keyword evidence="2" id="KW-0378">Hydrolase</keyword>
<dbReference type="PANTHER" id="PTHR11782">
    <property type="entry name" value="ADENOSINE/GUANOSINE DIPHOSPHATASE"/>
    <property type="match status" value="1"/>
</dbReference>
<dbReference type="EMBL" id="KQ242289">
    <property type="protein sequence ID" value="KNC79524.1"/>
    <property type="molecule type" value="Genomic_DNA"/>
</dbReference>
<organism evidence="4 5">
    <name type="scientific">Sphaeroforma arctica JP610</name>
    <dbReference type="NCBI Taxonomy" id="667725"/>
    <lineage>
        <taxon>Eukaryota</taxon>
        <taxon>Ichthyosporea</taxon>
        <taxon>Ichthyophonida</taxon>
        <taxon>Sphaeroforma</taxon>
    </lineage>
</organism>
<dbReference type="Gene3D" id="3.30.420.150">
    <property type="entry name" value="Exopolyphosphatase. Domain 2"/>
    <property type="match status" value="1"/>
</dbReference>
<dbReference type="eggNOG" id="KOG1385">
    <property type="taxonomic scope" value="Eukaryota"/>
</dbReference>
<dbReference type="GO" id="GO:0005524">
    <property type="term" value="F:ATP binding"/>
    <property type="evidence" value="ECO:0007669"/>
    <property type="project" value="UniProtKB-KW"/>
</dbReference>
<keyword evidence="3" id="KW-0547">Nucleotide-binding</keyword>
<dbReference type="Pfam" id="PF01150">
    <property type="entry name" value="GDA1_CD39"/>
    <property type="match status" value="1"/>
</dbReference>
<dbReference type="GO" id="GO:0009134">
    <property type="term" value="P:nucleoside diphosphate catabolic process"/>
    <property type="evidence" value="ECO:0007669"/>
    <property type="project" value="TreeGrafter"/>
</dbReference>
<name>A0A0L0FS37_9EUKA</name>
<dbReference type="PANTHER" id="PTHR11782:SF83">
    <property type="entry name" value="GUANOSINE-DIPHOSPHATASE"/>
    <property type="match status" value="1"/>
</dbReference>
<protein>
    <recommendedName>
        <fullName evidence="6">Adenosine diphosphatase</fullName>
    </recommendedName>
</protein>
<gene>
    <name evidence="4" type="ORF">SARC_08079</name>
</gene>
<proteinExistence type="inferred from homology"/>
<dbReference type="RefSeq" id="XP_014153426.1">
    <property type="nucleotide sequence ID" value="XM_014297951.1"/>
</dbReference>
<evidence type="ECO:0000313" key="4">
    <source>
        <dbReference type="EMBL" id="KNC79524.1"/>
    </source>
</evidence>
<comment type="similarity">
    <text evidence="1">Belongs to the GDA1/CD39 NTPase family.</text>
</comment>
<feature type="binding site" evidence="3">
    <location>
        <begin position="29"/>
        <end position="33"/>
    </location>
    <ligand>
        <name>ATP</name>
        <dbReference type="ChEBI" id="CHEBI:30616"/>
    </ligand>
</feature>
<dbReference type="AlphaFoldDB" id="A0A0L0FS37"/>
<evidence type="ECO:0000313" key="5">
    <source>
        <dbReference type="Proteomes" id="UP000054560"/>
    </source>
</evidence>
<keyword evidence="5" id="KW-1185">Reference proteome</keyword>